<evidence type="ECO:0000313" key="7">
    <source>
        <dbReference type="Proteomes" id="UP000581688"/>
    </source>
</evidence>
<feature type="binding site" evidence="4">
    <location>
        <position position="66"/>
    </location>
    <ligand>
        <name>Fe cation</name>
        <dbReference type="ChEBI" id="CHEBI:24875"/>
    </ligand>
</feature>
<dbReference type="PANTHER" id="PTHR30006">
    <property type="entry name" value="THIAMINE-BINDING PERIPLASMIC PROTEIN-RELATED"/>
    <property type="match status" value="1"/>
</dbReference>
<organism evidence="6 7">
    <name type="scientific">Salirhabdus euzebyi</name>
    <dbReference type="NCBI Taxonomy" id="394506"/>
    <lineage>
        <taxon>Bacteria</taxon>
        <taxon>Bacillati</taxon>
        <taxon>Bacillota</taxon>
        <taxon>Bacilli</taxon>
        <taxon>Bacillales</taxon>
        <taxon>Bacillaceae</taxon>
        <taxon>Salirhabdus</taxon>
    </lineage>
</organism>
<keyword evidence="7" id="KW-1185">Reference proteome</keyword>
<proteinExistence type="inferred from homology"/>
<feature type="compositionally biased region" description="Low complexity" evidence="5">
    <location>
        <begin position="38"/>
        <end position="49"/>
    </location>
</feature>
<dbReference type="AlphaFoldDB" id="A0A841PY92"/>
<keyword evidence="2" id="KW-0406">Ion transport</keyword>
<dbReference type="InterPro" id="IPR026045">
    <property type="entry name" value="Ferric-bd"/>
</dbReference>
<evidence type="ECO:0000256" key="1">
    <source>
        <dbReference type="ARBA" id="ARBA00008520"/>
    </source>
</evidence>
<evidence type="ECO:0000256" key="3">
    <source>
        <dbReference type="ARBA" id="ARBA00022729"/>
    </source>
</evidence>
<dbReference type="EMBL" id="JACHGH010000002">
    <property type="protein sequence ID" value="MBB6452586.1"/>
    <property type="molecule type" value="Genomic_DNA"/>
</dbReference>
<dbReference type="GO" id="GO:0046872">
    <property type="term" value="F:metal ion binding"/>
    <property type="evidence" value="ECO:0007669"/>
    <property type="project" value="UniProtKB-KW"/>
</dbReference>
<name>A0A841PY92_9BACI</name>
<dbReference type="GO" id="GO:0006826">
    <property type="term" value="P:iron ion transport"/>
    <property type="evidence" value="ECO:0007669"/>
    <property type="project" value="UniProtKB-KW"/>
</dbReference>
<evidence type="ECO:0000256" key="4">
    <source>
        <dbReference type="PIRSR" id="PIRSR002825-1"/>
    </source>
</evidence>
<evidence type="ECO:0000313" key="6">
    <source>
        <dbReference type="EMBL" id="MBB6452586.1"/>
    </source>
</evidence>
<dbReference type="SUPFAM" id="SSF53850">
    <property type="entry name" value="Periplasmic binding protein-like II"/>
    <property type="match status" value="1"/>
</dbReference>
<keyword evidence="2" id="KW-0813">Transport</keyword>
<feature type="binding site" evidence="4">
    <location>
        <position position="254"/>
    </location>
    <ligand>
        <name>Fe cation</name>
        <dbReference type="ChEBI" id="CHEBI:24875"/>
    </ligand>
</feature>
<feature type="region of interest" description="Disordered" evidence="5">
    <location>
        <begin position="28"/>
        <end position="56"/>
    </location>
</feature>
<dbReference type="RefSeq" id="WP_174494768.1">
    <property type="nucleotide sequence ID" value="NZ_CADDWK010000002.1"/>
</dbReference>
<keyword evidence="4" id="KW-0479">Metal-binding</keyword>
<dbReference type="Proteomes" id="UP000581688">
    <property type="component" value="Unassembled WGS sequence"/>
</dbReference>
<evidence type="ECO:0000256" key="5">
    <source>
        <dbReference type="SAM" id="MobiDB-lite"/>
    </source>
</evidence>
<dbReference type="Gene3D" id="3.40.190.10">
    <property type="entry name" value="Periplasmic binding protein-like II"/>
    <property type="match status" value="2"/>
</dbReference>
<comment type="caution">
    <text evidence="6">The sequence shown here is derived from an EMBL/GenBank/DDBJ whole genome shotgun (WGS) entry which is preliminary data.</text>
</comment>
<dbReference type="Pfam" id="PF13416">
    <property type="entry name" value="SBP_bac_8"/>
    <property type="match status" value="1"/>
</dbReference>
<accession>A0A841PY92</accession>
<keyword evidence="3" id="KW-0732">Signal</keyword>
<feature type="binding site" evidence="4">
    <location>
        <position position="253"/>
    </location>
    <ligand>
        <name>Fe cation</name>
        <dbReference type="ChEBI" id="CHEBI:24875"/>
    </ligand>
</feature>
<keyword evidence="4" id="KW-0408">Iron</keyword>
<reference evidence="6 7" key="1">
    <citation type="submission" date="2020-08" db="EMBL/GenBank/DDBJ databases">
        <title>Genomic Encyclopedia of Type Strains, Phase IV (KMG-IV): sequencing the most valuable type-strain genomes for metagenomic binning, comparative biology and taxonomic classification.</title>
        <authorList>
            <person name="Goeker M."/>
        </authorList>
    </citation>
    <scope>NUCLEOTIDE SEQUENCE [LARGE SCALE GENOMIC DNA]</scope>
    <source>
        <strain evidence="6 7">DSM 19612</strain>
    </source>
</reference>
<dbReference type="PIRSF" id="PIRSF002825">
    <property type="entry name" value="CfbpA"/>
    <property type="match status" value="1"/>
</dbReference>
<dbReference type="PROSITE" id="PS51257">
    <property type="entry name" value="PROKAR_LIPOPROTEIN"/>
    <property type="match status" value="1"/>
</dbReference>
<comment type="similarity">
    <text evidence="1">Belongs to the bacterial solute-binding protein 1 family.</text>
</comment>
<protein>
    <submittedName>
        <fullName evidence="6">Iron(III) transport system substrate-binding protein</fullName>
    </submittedName>
</protein>
<keyword evidence="2" id="KW-0410">Iron transport</keyword>
<dbReference type="InterPro" id="IPR006059">
    <property type="entry name" value="SBP"/>
</dbReference>
<gene>
    <name evidence="6" type="ORF">HNQ94_001031</name>
</gene>
<dbReference type="GO" id="GO:0030288">
    <property type="term" value="C:outer membrane-bounded periplasmic space"/>
    <property type="evidence" value="ECO:0007669"/>
    <property type="project" value="TreeGrafter"/>
</dbReference>
<dbReference type="CDD" id="cd13542">
    <property type="entry name" value="PBP2_FutA1_ilke"/>
    <property type="match status" value="1"/>
</dbReference>
<sequence length="372" mass="41064">MSRRIFSLSFILAIIILGIVGCSNSASEEETSNEKSSETNTQTSSSATNKTEEKDSGVVNLYTSRHYDTDTELYKKFTEQTGIEVNVVQGDGDELMERLDLEGEATEADLFITADAGNLARLKERGLTQAVESDIIFNNIPEKLRDVDNEWFGVTKRARVIVYSLDRVDPSELSTYEALTKSQWKDRVLIRSSENIYNQSLLGSLIELNGEEAAKEWAEGIVNNMARDPQGGDTDQVKAVVAGEGDVAISNTYYVGRLANSEDPEDVKIAEQVGVFFPNQETTGAHVNISGVAVTKHAKNVDNAIKFIEFLSSVEAQEVFAEGNNEFPVNPEAKASELLQAWGEFKEQNIDLTILGTNNARAIQIFNEVGWK</sequence>
<dbReference type="PANTHER" id="PTHR30006:SF15">
    <property type="entry name" value="IRON-UTILIZATION PERIPLASMIC PROTEIN"/>
    <property type="match status" value="1"/>
</dbReference>
<evidence type="ECO:0000256" key="2">
    <source>
        <dbReference type="ARBA" id="ARBA00022496"/>
    </source>
</evidence>